<reference evidence="3" key="1">
    <citation type="submission" date="2020-01" db="EMBL/GenBank/DDBJ databases">
        <authorList>
            <consortium name="DOE Joint Genome Institute"/>
            <person name="Haridas S."/>
            <person name="Albert R."/>
            <person name="Binder M."/>
            <person name="Bloem J."/>
            <person name="Labutti K."/>
            <person name="Salamov A."/>
            <person name="Andreopoulos B."/>
            <person name="Baker S.E."/>
            <person name="Barry K."/>
            <person name="Bills G."/>
            <person name="Bluhm B.H."/>
            <person name="Cannon C."/>
            <person name="Castanera R."/>
            <person name="Culley D.E."/>
            <person name="Daum C."/>
            <person name="Ezra D."/>
            <person name="Gonzalez J.B."/>
            <person name="Henrissat B."/>
            <person name="Kuo A."/>
            <person name="Liang C."/>
            <person name="Lipzen A."/>
            <person name="Lutzoni F."/>
            <person name="Magnuson J."/>
            <person name="Mondo S."/>
            <person name="Nolan M."/>
            <person name="Ohm R."/>
            <person name="Pangilinan J."/>
            <person name="Park H.-J."/>
            <person name="Ramirez L."/>
            <person name="Alfaro M."/>
            <person name="Sun H."/>
            <person name="Tritt A."/>
            <person name="Yoshinaga Y."/>
            <person name="Zwiers L.-H."/>
            <person name="Turgeon B.G."/>
            <person name="Goodwin S.B."/>
            <person name="Spatafora J.W."/>
            <person name="Crous P.W."/>
            <person name="Grigoriev I.V."/>
        </authorList>
    </citation>
    <scope>NUCLEOTIDE SEQUENCE</scope>
    <source>
        <strain evidence="3">IPT5</strain>
    </source>
</reference>
<name>A0A6A7BC63_9PLEO</name>
<sequence length="388" mass="44776">MTRQQTANGGPSTHHPRLRNFFHSTVIAKSSHNSEATAKDHRARESTMDDRDSPGSRRSSQLPERNSDNVRRHPAVQYHTLRDDADDDRALVPFEKPPRNHARKRPRMGTGDVVLYTGGQEKATGDFNEVAQFHHELASLKARIHDSELKMNKKDEKIHEKNKAINSLERRSVVKDQKLHESDREKDVLKEKIHDLEGTILHMGKEKHAHEREIDKYKELAVELNATILHCNEEILQTRNRAARENAGLKQRVESLQVQLITERSRIAYLEKQRTSTHVPDPPIANEQTYRHPSAPHERIYVPYWKPKRTPVGAEGKVKPKVYGSNAYWDLGLCRVHFATTGVCRNIHCEYRHDVLTSLERSYMDSLGEPGRDFLTRIDYLFRLKGLA</sequence>
<dbReference type="Proteomes" id="UP000799423">
    <property type="component" value="Unassembled WGS sequence"/>
</dbReference>
<organism evidence="3 4">
    <name type="scientific">Plenodomus tracheiphilus IPT5</name>
    <dbReference type="NCBI Taxonomy" id="1408161"/>
    <lineage>
        <taxon>Eukaryota</taxon>
        <taxon>Fungi</taxon>
        <taxon>Dikarya</taxon>
        <taxon>Ascomycota</taxon>
        <taxon>Pezizomycotina</taxon>
        <taxon>Dothideomycetes</taxon>
        <taxon>Pleosporomycetidae</taxon>
        <taxon>Pleosporales</taxon>
        <taxon>Pleosporineae</taxon>
        <taxon>Leptosphaeriaceae</taxon>
        <taxon>Plenodomus</taxon>
    </lineage>
</organism>
<keyword evidence="1" id="KW-0175">Coiled coil</keyword>
<keyword evidence="4" id="KW-1185">Reference proteome</keyword>
<dbReference type="EMBL" id="MU006297">
    <property type="protein sequence ID" value="KAF2852923.1"/>
    <property type="molecule type" value="Genomic_DNA"/>
</dbReference>
<gene>
    <name evidence="3" type="ORF">T440DRAFT_553259</name>
</gene>
<dbReference type="Gene3D" id="1.10.287.1490">
    <property type="match status" value="1"/>
</dbReference>
<dbReference type="OrthoDB" id="3667712at2759"/>
<evidence type="ECO:0000256" key="1">
    <source>
        <dbReference type="SAM" id="Coils"/>
    </source>
</evidence>
<feature type="region of interest" description="Disordered" evidence="2">
    <location>
        <begin position="29"/>
        <end position="106"/>
    </location>
</feature>
<proteinExistence type="predicted"/>
<accession>A0A6A7BC63</accession>
<evidence type="ECO:0000313" key="4">
    <source>
        <dbReference type="Proteomes" id="UP000799423"/>
    </source>
</evidence>
<evidence type="ECO:0000313" key="3">
    <source>
        <dbReference type="EMBL" id="KAF2852923.1"/>
    </source>
</evidence>
<feature type="coiled-coil region" evidence="1">
    <location>
        <begin position="137"/>
        <end position="259"/>
    </location>
</feature>
<feature type="compositionally biased region" description="Basic and acidic residues" evidence="2">
    <location>
        <begin position="37"/>
        <end position="55"/>
    </location>
</feature>
<protein>
    <recommendedName>
        <fullName evidence="5">C3H1-type domain-containing protein</fullName>
    </recommendedName>
</protein>
<dbReference type="AlphaFoldDB" id="A0A6A7BC63"/>
<evidence type="ECO:0000256" key="2">
    <source>
        <dbReference type="SAM" id="MobiDB-lite"/>
    </source>
</evidence>
<evidence type="ECO:0008006" key="5">
    <source>
        <dbReference type="Google" id="ProtNLM"/>
    </source>
</evidence>